<dbReference type="RefSeq" id="WP_266347488.1">
    <property type="nucleotide sequence ID" value="NZ_JAPKNG010000001.1"/>
</dbReference>
<organism evidence="1 2">
    <name type="scientific">Kaistia dalseonensis</name>
    <dbReference type="NCBI Taxonomy" id="410840"/>
    <lineage>
        <taxon>Bacteria</taxon>
        <taxon>Pseudomonadati</taxon>
        <taxon>Pseudomonadota</taxon>
        <taxon>Alphaproteobacteria</taxon>
        <taxon>Hyphomicrobiales</taxon>
        <taxon>Kaistiaceae</taxon>
        <taxon>Kaistia</taxon>
    </lineage>
</organism>
<reference evidence="1 2" key="1">
    <citation type="submission" date="2023-07" db="EMBL/GenBank/DDBJ databases">
        <title>Genomic Encyclopedia of Type Strains, Phase IV (KMG-IV): sequencing the most valuable type-strain genomes for metagenomic binning, comparative biology and taxonomic classification.</title>
        <authorList>
            <person name="Goeker M."/>
        </authorList>
    </citation>
    <scope>NUCLEOTIDE SEQUENCE [LARGE SCALE GENOMIC DNA]</scope>
    <source>
        <strain evidence="1 2">B6-8</strain>
    </source>
</reference>
<comment type="caution">
    <text evidence="1">The sequence shown here is derived from an EMBL/GenBank/DDBJ whole genome shotgun (WGS) entry which is preliminary data.</text>
</comment>
<proteinExistence type="predicted"/>
<protein>
    <submittedName>
        <fullName evidence="1">Uncharacterized protein</fullName>
    </submittedName>
</protein>
<gene>
    <name evidence="1" type="ORF">QO014_000963</name>
</gene>
<dbReference type="Proteomes" id="UP001241603">
    <property type="component" value="Unassembled WGS sequence"/>
</dbReference>
<evidence type="ECO:0000313" key="2">
    <source>
        <dbReference type="Proteomes" id="UP001241603"/>
    </source>
</evidence>
<accession>A0ABU0H2R1</accession>
<dbReference type="EMBL" id="JAUSVO010000001">
    <property type="protein sequence ID" value="MDQ0436593.1"/>
    <property type="molecule type" value="Genomic_DNA"/>
</dbReference>
<sequence>MSLIPGATQVFSVDQLSTGCAVIFLAKRVPASPKVFGEAQRLAIGQVLAELADEGWQLSVRAMFDPSVAEPMVFDTGFAHNIDLAGVFEAPSVTAALEGTVRLEAAGWNRRFDTEWLIGPRELSTVKGIGDPVDRPWGFVAFWEWNDARTAASPEERRRNDADCDIAFQADLDANINMTGRHRTDWMHGWQHLSIWEATSPELIDHAMYEHERVLDFRFTTSRHYVGRRRPLADFLATN</sequence>
<evidence type="ECO:0000313" key="1">
    <source>
        <dbReference type="EMBL" id="MDQ0436593.1"/>
    </source>
</evidence>
<keyword evidence="2" id="KW-1185">Reference proteome</keyword>
<name>A0ABU0H2R1_9HYPH</name>